<dbReference type="Gene3D" id="3.40.50.300">
    <property type="entry name" value="P-loop containing nucleotide triphosphate hydrolases"/>
    <property type="match status" value="1"/>
</dbReference>
<dbReference type="SUPFAM" id="SSF52540">
    <property type="entry name" value="P-loop containing nucleoside triphosphate hydrolases"/>
    <property type="match status" value="1"/>
</dbReference>
<gene>
    <name evidence="4" type="ORF">OOZ53_18960</name>
</gene>
<evidence type="ECO:0000256" key="1">
    <source>
        <dbReference type="ARBA" id="ARBA00005771"/>
    </source>
</evidence>
<accession>A0ABT4VRW3</accession>
<comment type="caution">
    <text evidence="4">The sequence shown here is derived from an EMBL/GenBank/DDBJ whole genome shotgun (WGS) entry which is preliminary data.</text>
</comment>
<protein>
    <submittedName>
        <fullName evidence="4">Sulfotransferase domain-containing protein</fullName>
    </submittedName>
</protein>
<evidence type="ECO:0000313" key="4">
    <source>
        <dbReference type="EMBL" id="MDA4847450.1"/>
    </source>
</evidence>
<evidence type="ECO:0000313" key="5">
    <source>
        <dbReference type="Proteomes" id="UP001148313"/>
    </source>
</evidence>
<proteinExistence type="inferred from homology"/>
<keyword evidence="5" id="KW-1185">Reference proteome</keyword>
<name>A0ABT4VRW3_9HYPH</name>
<evidence type="ECO:0000256" key="2">
    <source>
        <dbReference type="ARBA" id="ARBA00022679"/>
    </source>
</evidence>
<dbReference type="EMBL" id="JAPJZH010000013">
    <property type="protein sequence ID" value="MDA4847450.1"/>
    <property type="molecule type" value="Genomic_DNA"/>
</dbReference>
<sequence>MVLKSHHPYEVFQRLRLPGNVKLVFIVRDPRDVAVSGMRYFYSDSRYSETNMLNRMLPDAVPFDWNSIGWSEYVMSYLNADMPHIKYEDLLADTENELKRVLCELDIGFQEDRIHEAVKNQSFAVAKARYQKTGDKRKLEHMGSGKAGSFRGTLSQHTINTINREMSAAMSACGFT</sequence>
<dbReference type="InterPro" id="IPR027417">
    <property type="entry name" value="P-loop_NTPase"/>
</dbReference>
<dbReference type="Pfam" id="PF00685">
    <property type="entry name" value="Sulfotransfer_1"/>
    <property type="match status" value="1"/>
</dbReference>
<keyword evidence="2" id="KW-0808">Transferase</keyword>
<organism evidence="4 5">
    <name type="scientific">Hoeflea poritis</name>
    <dbReference type="NCBI Taxonomy" id="2993659"/>
    <lineage>
        <taxon>Bacteria</taxon>
        <taxon>Pseudomonadati</taxon>
        <taxon>Pseudomonadota</taxon>
        <taxon>Alphaproteobacteria</taxon>
        <taxon>Hyphomicrobiales</taxon>
        <taxon>Rhizobiaceae</taxon>
        <taxon>Hoeflea</taxon>
    </lineage>
</organism>
<evidence type="ECO:0000259" key="3">
    <source>
        <dbReference type="Pfam" id="PF00685"/>
    </source>
</evidence>
<reference evidence="4" key="1">
    <citation type="submission" date="2022-11" db="EMBL/GenBank/DDBJ databases">
        <title>Hoeflea poritis sp. nov., isolated from scleractinian coral Porites lutea.</title>
        <authorList>
            <person name="Zhang G."/>
            <person name="Wei Q."/>
            <person name="Cai L."/>
        </authorList>
    </citation>
    <scope>NUCLEOTIDE SEQUENCE</scope>
    <source>
        <strain evidence="4">E7-10</strain>
    </source>
</reference>
<comment type="similarity">
    <text evidence="1">Belongs to the sulfotransferase 1 family.</text>
</comment>
<feature type="domain" description="Sulfotransferase" evidence="3">
    <location>
        <begin position="2"/>
        <end position="173"/>
    </location>
</feature>
<dbReference type="InterPro" id="IPR000863">
    <property type="entry name" value="Sulfotransferase_dom"/>
</dbReference>
<dbReference type="Proteomes" id="UP001148313">
    <property type="component" value="Unassembled WGS sequence"/>
</dbReference>
<dbReference type="PANTHER" id="PTHR11783">
    <property type="entry name" value="SULFOTRANSFERASE SULT"/>
    <property type="match status" value="1"/>
</dbReference>